<evidence type="ECO:0000313" key="2">
    <source>
        <dbReference type="Proteomes" id="UP000287519"/>
    </source>
</evidence>
<organism evidence="1 2">
    <name type="scientific">Rhodococcus wratislaviensis</name>
    <name type="common">Tsukamurella wratislaviensis</name>
    <dbReference type="NCBI Taxonomy" id="44752"/>
    <lineage>
        <taxon>Bacteria</taxon>
        <taxon>Bacillati</taxon>
        <taxon>Actinomycetota</taxon>
        <taxon>Actinomycetes</taxon>
        <taxon>Mycobacteriales</taxon>
        <taxon>Nocardiaceae</taxon>
        <taxon>Rhodococcus</taxon>
    </lineage>
</organism>
<name>A0A402CHG1_RHOWR</name>
<gene>
    <name evidence="1" type="ORF">Rhow_007138</name>
</gene>
<proteinExistence type="predicted"/>
<keyword evidence="2" id="KW-1185">Reference proteome</keyword>
<dbReference type="EMBL" id="BHYM01000065">
    <property type="protein sequence ID" value="GCE43009.1"/>
    <property type="molecule type" value="Genomic_DNA"/>
</dbReference>
<evidence type="ECO:0000313" key="1">
    <source>
        <dbReference type="EMBL" id="GCE43009.1"/>
    </source>
</evidence>
<comment type="caution">
    <text evidence="1">The sequence shown here is derived from an EMBL/GenBank/DDBJ whole genome shotgun (WGS) entry which is preliminary data.</text>
</comment>
<dbReference type="Proteomes" id="UP000287519">
    <property type="component" value="Unassembled WGS sequence"/>
</dbReference>
<sequence>MQPVGREKCEMQFVRQSALVMGNTKHYLDPLSTAGENWRPSRDRTGLPCIHMGARSGIVRQYA</sequence>
<protein>
    <submittedName>
        <fullName evidence="1">Uncharacterized protein</fullName>
    </submittedName>
</protein>
<reference evidence="1 2" key="1">
    <citation type="submission" date="2018-11" db="EMBL/GenBank/DDBJ databases">
        <title>Microbial catabolism of amino acid.</title>
        <authorList>
            <person name="Hibi M."/>
            <person name="Ogawa J."/>
        </authorList>
    </citation>
    <scope>NUCLEOTIDE SEQUENCE [LARGE SCALE GENOMIC DNA]</scope>
    <source>
        <strain evidence="1 2">C31-06</strain>
    </source>
</reference>
<dbReference type="AlphaFoldDB" id="A0A402CHG1"/>
<accession>A0A402CHG1</accession>